<feature type="compositionally biased region" description="Low complexity" evidence="6">
    <location>
        <begin position="522"/>
        <end position="550"/>
    </location>
</feature>
<evidence type="ECO:0000256" key="3">
    <source>
        <dbReference type="ARBA" id="ARBA00022574"/>
    </source>
</evidence>
<organism evidence="7 8">
    <name type="scientific">Knufia obscura</name>
    <dbReference type="NCBI Taxonomy" id="1635080"/>
    <lineage>
        <taxon>Eukaryota</taxon>
        <taxon>Fungi</taxon>
        <taxon>Dikarya</taxon>
        <taxon>Ascomycota</taxon>
        <taxon>Pezizomycotina</taxon>
        <taxon>Eurotiomycetes</taxon>
        <taxon>Chaetothyriomycetidae</taxon>
        <taxon>Chaetothyriales</taxon>
        <taxon>Trichomeriaceae</taxon>
        <taxon>Knufia</taxon>
    </lineage>
</organism>
<feature type="region of interest" description="Disordered" evidence="6">
    <location>
        <begin position="522"/>
        <end position="559"/>
    </location>
</feature>
<keyword evidence="3" id="KW-0853">WD repeat</keyword>
<feature type="region of interest" description="Disordered" evidence="6">
    <location>
        <begin position="176"/>
        <end position="203"/>
    </location>
</feature>
<evidence type="ECO:0000313" key="8">
    <source>
        <dbReference type="Proteomes" id="UP001334248"/>
    </source>
</evidence>
<dbReference type="RefSeq" id="XP_064734353.1">
    <property type="nucleotide sequence ID" value="XM_064868856.1"/>
</dbReference>
<keyword evidence="8" id="KW-1185">Reference proteome</keyword>
<feature type="compositionally biased region" description="Acidic residues" evidence="6">
    <location>
        <begin position="185"/>
        <end position="195"/>
    </location>
</feature>
<proteinExistence type="predicted"/>
<evidence type="ECO:0000256" key="4">
    <source>
        <dbReference type="ARBA" id="ARBA00022737"/>
    </source>
</evidence>
<name>A0ABR0S1B1_9EURO</name>
<dbReference type="Proteomes" id="UP001334248">
    <property type="component" value="Unassembled WGS sequence"/>
</dbReference>
<evidence type="ECO:0000256" key="6">
    <source>
        <dbReference type="SAM" id="MobiDB-lite"/>
    </source>
</evidence>
<dbReference type="EMBL" id="JAVHJV010000001">
    <property type="protein sequence ID" value="KAK5946263.1"/>
    <property type="molecule type" value="Genomic_DNA"/>
</dbReference>
<accession>A0ABR0S1B1</accession>
<dbReference type="InterPro" id="IPR015943">
    <property type="entry name" value="WD40/YVTN_repeat-like_dom_sf"/>
</dbReference>
<reference evidence="7 8" key="1">
    <citation type="journal article" date="2023" name="Res Sq">
        <title>Genomic and morphological characterization of Knufia obscura isolated from the Mars 2020 spacecraft assembly facility.</title>
        <authorList>
            <person name="Chander A.M."/>
            <person name="Teixeira M.M."/>
            <person name="Singh N.K."/>
            <person name="Williams M.P."/>
            <person name="Parker C.W."/>
            <person name="Leo P."/>
            <person name="Stajich J.E."/>
            <person name="Torok T."/>
            <person name="Tighe S."/>
            <person name="Mason C.E."/>
            <person name="Venkateswaran K."/>
        </authorList>
    </citation>
    <scope>NUCLEOTIDE SEQUENCE [LARGE SCALE GENOMIC DNA]</scope>
    <source>
        <strain evidence="7 8">CCFEE 5817</strain>
    </source>
</reference>
<evidence type="ECO:0000256" key="5">
    <source>
        <dbReference type="ARBA" id="ARBA00023242"/>
    </source>
</evidence>
<evidence type="ECO:0000256" key="1">
    <source>
        <dbReference type="ARBA" id="ARBA00004604"/>
    </source>
</evidence>
<protein>
    <submittedName>
        <fullName evidence="7">U3 snoRNP protein</fullName>
    </submittedName>
</protein>
<dbReference type="SUPFAM" id="SSF50978">
    <property type="entry name" value="WD40 repeat-like"/>
    <property type="match status" value="1"/>
</dbReference>
<dbReference type="InterPro" id="IPR045161">
    <property type="entry name" value="Utp18"/>
</dbReference>
<comment type="subcellular location">
    <subcellularLocation>
        <location evidence="1">Nucleus</location>
        <location evidence="1">Nucleolus</location>
    </subcellularLocation>
</comment>
<keyword evidence="2" id="KW-0698">rRNA processing</keyword>
<feature type="compositionally biased region" description="Acidic residues" evidence="6">
    <location>
        <begin position="63"/>
        <end position="80"/>
    </location>
</feature>
<feature type="region of interest" description="Disordered" evidence="6">
    <location>
        <begin position="213"/>
        <end position="232"/>
    </location>
</feature>
<dbReference type="PANTHER" id="PTHR18359">
    <property type="entry name" value="WD-REPEAT PROTEIN-RELATED"/>
    <property type="match status" value="1"/>
</dbReference>
<dbReference type="Gene3D" id="2.130.10.10">
    <property type="entry name" value="YVTN repeat-like/Quinoprotein amine dehydrogenase"/>
    <property type="match status" value="1"/>
</dbReference>
<comment type="caution">
    <text evidence="7">The sequence shown here is derived from an EMBL/GenBank/DDBJ whole genome shotgun (WGS) entry which is preliminary data.</text>
</comment>
<gene>
    <name evidence="7" type="primary">UTP18</name>
    <name evidence="7" type="ORF">PMZ80_000405</name>
</gene>
<evidence type="ECO:0000256" key="2">
    <source>
        <dbReference type="ARBA" id="ARBA00022552"/>
    </source>
</evidence>
<feature type="region of interest" description="Disordered" evidence="6">
    <location>
        <begin position="44"/>
        <end position="80"/>
    </location>
</feature>
<dbReference type="PANTHER" id="PTHR18359:SF0">
    <property type="entry name" value="U3 SMALL NUCLEOLAR RNA-ASSOCIATED PROTEIN 18 HOMOLOG"/>
    <property type="match status" value="1"/>
</dbReference>
<dbReference type="GeneID" id="89993854"/>
<dbReference type="InterPro" id="IPR036322">
    <property type="entry name" value="WD40_repeat_dom_sf"/>
</dbReference>
<evidence type="ECO:0000313" key="7">
    <source>
        <dbReference type="EMBL" id="KAK5946263.1"/>
    </source>
</evidence>
<sequence>MGPTRRLNAEELAARKQKEVLEKDDTERQLEKILFGDQAGFLDSLNKTAQEDDRTLARIPGADDGDETQDEDEGMEDVADEDLFFLDAGTTDLPDDVMEDLAEAQEEKQEEDHRRKVLWHDSDDDRITVSLASNTRLRKLRDTEDDDVVTGLEYIRRLRRQYERLHPTPDWVRYARKKQKRSEDHNEDSDTDSDISIDSPGTSVKPLAELLRSNGPLTRQGQDTQTTTSPTRTLKLRPEVIDIQRLKDIASSGPSSIDQLHFHPSYPLLLTAGPSSTINLHHISPSSQNPNPILTSLHIKGTPITTALFSTPPQPPSQNQQNESPETKIYLAARRRYFHTWSLTTGHLTKISRPLYQSRPSAHITTTDKPKKNHELPTCERLLISPNSSYIAIISNTGSSTGTIHLLNSATHQPISQIQISSLNGIADARFYRDSTGLTIAGKNGEITEYSLTEKRVTARWSDAGAVGTTTLALGGEIRDPRSEAGTEVVGNDRYIAIGSTSGIVTIYDRKVILSHFAKTLSSTNTSSPSSTSHTSTTSTANTTNSATTYRPPPLRTLPNLTTPISNLVFTPDSTGQLLVISSRWKKNALRLVHLPSCTVYRNWPTDKTPLGRVSSVALTSSADGAYLAVGNEAGKVRLWQIRD</sequence>
<keyword evidence="5" id="KW-0539">Nucleus</keyword>
<keyword evidence="4" id="KW-0677">Repeat</keyword>